<reference evidence="3 4" key="1">
    <citation type="submission" date="2019-02" db="EMBL/GenBank/DDBJ databases">
        <title>Deep-cultivation of Planctomycetes and their phenomic and genomic characterization uncovers novel biology.</title>
        <authorList>
            <person name="Wiegand S."/>
            <person name="Jogler M."/>
            <person name="Boedeker C."/>
            <person name="Pinto D."/>
            <person name="Vollmers J."/>
            <person name="Rivas-Marin E."/>
            <person name="Kohn T."/>
            <person name="Peeters S.H."/>
            <person name="Heuer A."/>
            <person name="Rast P."/>
            <person name="Oberbeckmann S."/>
            <person name="Bunk B."/>
            <person name="Jeske O."/>
            <person name="Meyerdierks A."/>
            <person name="Storesund J.E."/>
            <person name="Kallscheuer N."/>
            <person name="Luecker S."/>
            <person name="Lage O.M."/>
            <person name="Pohl T."/>
            <person name="Merkel B.J."/>
            <person name="Hornburger P."/>
            <person name="Mueller R.-W."/>
            <person name="Bruemmer F."/>
            <person name="Labrenz M."/>
            <person name="Spormann A.M."/>
            <person name="Op Den Camp H."/>
            <person name="Overmann J."/>
            <person name="Amann R."/>
            <person name="Jetten M.S.M."/>
            <person name="Mascher T."/>
            <person name="Medema M.H."/>
            <person name="Devos D.P."/>
            <person name="Kaster A.-K."/>
            <person name="Ovreas L."/>
            <person name="Rohde M."/>
            <person name="Galperin M.Y."/>
            <person name="Jogler C."/>
        </authorList>
    </citation>
    <scope>NUCLEOTIDE SEQUENCE [LARGE SCALE GENOMIC DNA]</scope>
    <source>
        <strain evidence="3 4">CA85</strain>
    </source>
</reference>
<keyword evidence="4" id="KW-1185">Reference proteome</keyword>
<keyword evidence="1" id="KW-0175">Coiled coil</keyword>
<dbReference type="Proteomes" id="UP000318053">
    <property type="component" value="Unassembled WGS sequence"/>
</dbReference>
<accession>A0A5C5YKD8</accession>
<feature type="signal peptide" evidence="2">
    <location>
        <begin position="1"/>
        <end position="24"/>
    </location>
</feature>
<feature type="coiled-coil region" evidence="1">
    <location>
        <begin position="292"/>
        <end position="319"/>
    </location>
</feature>
<dbReference type="EMBL" id="SJPK01000001">
    <property type="protein sequence ID" value="TWT75385.1"/>
    <property type="molecule type" value="Genomic_DNA"/>
</dbReference>
<dbReference type="RefSeq" id="WP_246112448.1">
    <property type="nucleotide sequence ID" value="NZ_SJPK01000001.1"/>
</dbReference>
<sequence length="340" mass="37304" precursor="true">MMFKRKLPVLTAICLFALSQPSQANENEPTDQTSRSEVVIVVGAPGTPEYGEQFADWADAWSDVSEQAAAAATVIGRSETDESSDRDRLQKRVATFADSKQEVPNTLWLVLIGHGTFSQDTAKFNLRGPDVSAAELAQWLDGILSPVVIVNCASSSGPFINRLSGPNRVIVTATKSGTEQNYTRFGKFMAQAISSPESDLDHDDEVSVHEAFLRASAEVRQFYEDEGRISTEHALIDDNADARGTPAAMFRGTRPIAEAKDGAQLDGRAASRFTLTPAAKRLPFTPAELTQRNELETRLEELRAKRSSLDEAAFDAELEPLLVKLAKIYRAAEKRQQETE</sequence>
<protein>
    <recommendedName>
        <fullName evidence="5">Caspase domain protein</fullName>
    </recommendedName>
</protein>
<organism evidence="3 4">
    <name type="scientific">Allorhodopirellula solitaria</name>
    <dbReference type="NCBI Taxonomy" id="2527987"/>
    <lineage>
        <taxon>Bacteria</taxon>
        <taxon>Pseudomonadati</taxon>
        <taxon>Planctomycetota</taxon>
        <taxon>Planctomycetia</taxon>
        <taxon>Pirellulales</taxon>
        <taxon>Pirellulaceae</taxon>
        <taxon>Allorhodopirellula</taxon>
    </lineage>
</organism>
<evidence type="ECO:0000256" key="2">
    <source>
        <dbReference type="SAM" id="SignalP"/>
    </source>
</evidence>
<feature type="chain" id="PRO_5022811163" description="Caspase domain protein" evidence="2">
    <location>
        <begin position="25"/>
        <end position="340"/>
    </location>
</feature>
<proteinExistence type="predicted"/>
<evidence type="ECO:0000313" key="3">
    <source>
        <dbReference type="EMBL" id="TWT75385.1"/>
    </source>
</evidence>
<evidence type="ECO:0000313" key="4">
    <source>
        <dbReference type="Proteomes" id="UP000318053"/>
    </source>
</evidence>
<evidence type="ECO:0008006" key="5">
    <source>
        <dbReference type="Google" id="ProtNLM"/>
    </source>
</evidence>
<evidence type="ECO:0000256" key="1">
    <source>
        <dbReference type="SAM" id="Coils"/>
    </source>
</evidence>
<name>A0A5C5YKD8_9BACT</name>
<dbReference type="AlphaFoldDB" id="A0A5C5YKD8"/>
<gene>
    <name evidence="3" type="ORF">CA85_06760</name>
</gene>
<keyword evidence="2" id="KW-0732">Signal</keyword>
<comment type="caution">
    <text evidence="3">The sequence shown here is derived from an EMBL/GenBank/DDBJ whole genome shotgun (WGS) entry which is preliminary data.</text>
</comment>